<dbReference type="PANTHER" id="PTHR11820">
    <property type="entry name" value="ACYLPYRUVASE"/>
    <property type="match status" value="1"/>
</dbReference>
<evidence type="ECO:0000313" key="3">
    <source>
        <dbReference type="EMBL" id="GMM59689.1"/>
    </source>
</evidence>
<accession>A0ABQ6P561</accession>
<reference evidence="3 4" key="1">
    <citation type="submission" date="2023-06" db="EMBL/GenBank/DDBJ databases">
        <title>Draft genome sequence of Novosphingobium sp. strain IK01.</title>
        <authorList>
            <person name="Hatamoto M."/>
            <person name="Ikarashi T."/>
            <person name="Yamaguchi T."/>
        </authorList>
    </citation>
    <scope>NUCLEOTIDE SEQUENCE [LARGE SCALE GENOMIC DNA]</scope>
    <source>
        <strain evidence="3 4">IK01</strain>
    </source>
</reference>
<keyword evidence="1" id="KW-0479">Metal-binding</keyword>
<keyword evidence="4" id="KW-1185">Reference proteome</keyword>
<dbReference type="Proteomes" id="UP001187221">
    <property type="component" value="Unassembled WGS sequence"/>
</dbReference>
<evidence type="ECO:0000256" key="1">
    <source>
        <dbReference type="ARBA" id="ARBA00022723"/>
    </source>
</evidence>
<gene>
    <name evidence="3" type="ORF">NUTIK01_04660</name>
</gene>
<dbReference type="PANTHER" id="PTHR11820:SF90">
    <property type="entry name" value="FLUTATHIONE S-TRANSFERASE"/>
    <property type="match status" value="1"/>
</dbReference>
<evidence type="ECO:0000259" key="2">
    <source>
        <dbReference type="Pfam" id="PF01557"/>
    </source>
</evidence>
<dbReference type="Pfam" id="PF01557">
    <property type="entry name" value="FAA_hydrolase"/>
    <property type="match status" value="1"/>
</dbReference>
<sequence>MPHKSAMTEMPVPSLPPAPSLAVVGSTARFPVGRIFCVGRNYADHAREMGADPVREAPFFFTKGPHAILDAGGAQGANLPYPTQTANLHHEIELVVAIGVGGADIAPEAVADHVFGHAVGIDFTRRDRQDEAKAARRPWDMSKSFDGAGPVGAITPGGAPLDGDSAITLDVDGVRVQSGHLGAMIWGEAELVAELSRWQALQPGDLIFTGTPAGVGAVGVGARLVGQVDGLEPVVVTIGDRSVPDNARS</sequence>
<dbReference type="EMBL" id="BTFW01000001">
    <property type="protein sequence ID" value="GMM59689.1"/>
    <property type="molecule type" value="Genomic_DNA"/>
</dbReference>
<protein>
    <submittedName>
        <fullName evidence="3">Fumarylacetoacetate hydrolase family protein</fullName>
    </submittedName>
</protein>
<comment type="caution">
    <text evidence="3">The sequence shown here is derived from an EMBL/GenBank/DDBJ whole genome shotgun (WGS) entry which is preliminary data.</text>
</comment>
<evidence type="ECO:0000313" key="4">
    <source>
        <dbReference type="Proteomes" id="UP001187221"/>
    </source>
</evidence>
<keyword evidence="3" id="KW-0378">Hydrolase</keyword>
<feature type="domain" description="Fumarylacetoacetase-like C-terminal" evidence="2">
    <location>
        <begin position="35"/>
        <end position="230"/>
    </location>
</feature>
<organism evidence="3 4">
    <name type="scientific">Novosphingobium pituita</name>
    <dbReference type="NCBI Taxonomy" id="3056842"/>
    <lineage>
        <taxon>Bacteria</taxon>
        <taxon>Pseudomonadati</taxon>
        <taxon>Pseudomonadota</taxon>
        <taxon>Alphaproteobacteria</taxon>
        <taxon>Sphingomonadales</taxon>
        <taxon>Sphingomonadaceae</taxon>
        <taxon>Novosphingobium</taxon>
    </lineage>
</organism>
<dbReference type="InterPro" id="IPR011234">
    <property type="entry name" value="Fumarylacetoacetase-like_C"/>
</dbReference>
<dbReference type="GO" id="GO:0016787">
    <property type="term" value="F:hydrolase activity"/>
    <property type="evidence" value="ECO:0007669"/>
    <property type="project" value="UniProtKB-KW"/>
</dbReference>
<proteinExistence type="predicted"/>
<dbReference type="SUPFAM" id="SSF56529">
    <property type="entry name" value="FAH"/>
    <property type="match status" value="1"/>
</dbReference>
<name>A0ABQ6P561_9SPHN</name>
<dbReference type="InterPro" id="IPR036663">
    <property type="entry name" value="Fumarylacetoacetase_C_sf"/>
</dbReference>
<dbReference type="Gene3D" id="3.90.850.10">
    <property type="entry name" value="Fumarylacetoacetase-like, C-terminal domain"/>
    <property type="match status" value="1"/>
</dbReference>